<comment type="caution">
    <text evidence="6">The sequence shown here is derived from an EMBL/GenBank/DDBJ whole genome shotgun (WGS) entry which is preliminary data.</text>
</comment>
<organism evidence="6 7">
    <name type="scientific">Caenispirillum salinarum AK4</name>
    <dbReference type="NCBI Taxonomy" id="1238182"/>
    <lineage>
        <taxon>Bacteria</taxon>
        <taxon>Pseudomonadati</taxon>
        <taxon>Pseudomonadota</taxon>
        <taxon>Alphaproteobacteria</taxon>
        <taxon>Rhodospirillales</taxon>
        <taxon>Novispirillaceae</taxon>
        <taxon>Caenispirillum</taxon>
    </lineage>
</organism>
<dbReference type="RefSeq" id="WP_009540786.1">
    <property type="nucleotide sequence ID" value="NZ_ANHY01000010.1"/>
</dbReference>
<dbReference type="GO" id="GO:0018580">
    <property type="term" value="F:nitronate monooxygenase activity"/>
    <property type="evidence" value="ECO:0007669"/>
    <property type="project" value="InterPro"/>
</dbReference>
<evidence type="ECO:0000256" key="1">
    <source>
        <dbReference type="ARBA" id="ARBA00009881"/>
    </source>
</evidence>
<evidence type="ECO:0000313" key="6">
    <source>
        <dbReference type="EMBL" id="EKV30045.1"/>
    </source>
</evidence>
<keyword evidence="6" id="KW-0223">Dioxygenase</keyword>
<accession>K9GVQ9</accession>
<dbReference type="AlphaFoldDB" id="K9GVQ9"/>
<dbReference type="EMBL" id="ANHY01000010">
    <property type="protein sequence ID" value="EKV30045.1"/>
    <property type="molecule type" value="Genomic_DNA"/>
</dbReference>
<comment type="similarity">
    <text evidence="1">Belongs to the nitronate monooxygenase family. NMO class I subfamily.</text>
</comment>
<evidence type="ECO:0000256" key="2">
    <source>
        <dbReference type="ARBA" id="ARBA00022630"/>
    </source>
</evidence>
<name>K9GVQ9_9PROT</name>
<keyword evidence="3" id="KW-0288">FMN</keyword>
<evidence type="ECO:0000313" key="7">
    <source>
        <dbReference type="Proteomes" id="UP000009881"/>
    </source>
</evidence>
<evidence type="ECO:0000256" key="5">
    <source>
        <dbReference type="ARBA" id="ARBA00023033"/>
    </source>
</evidence>
<dbReference type="PANTHER" id="PTHR42747:SF4">
    <property type="entry name" value="BLR1330 PROTEIN"/>
    <property type="match status" value="1"/>
</dbReference>
<reference evidence="6 7" key="1">
    <citation type="journal article" date="2013" name="Genome Announc.">
        <title>Draft Genome Sequence of an Alphaproteobacterium, Caenispirillum salinarum AK4(T), Isolated from a Solar Saltern.</title>
        <authorList>
            <person name="Khatri I."/>
            <person name="Singh A."/>
            <person name="Korpole S."/>
            <person name="Pinnaka A.K."/>
            <person name="Subramanian S."/>
        </authorList>
    </citation>
    <scope>NUCLEOTIDE SEQUENCE [LARGE SCALE GENOMIC DNA]</scope>
    <source>
        <strain evidence="6 7">AK4</strain>
    </source>
</reference>
<keyword evidence="5" id="KW-0503">Monooxygenase</keyword>
<dbReference type="STRING" id="1238182.C882_0126"/>
<keyword evidence="7" id="KW-1185">Reference proteome</keyword>
<protein>
    <submittedName>
        <fullName evidence="6">2-nitropropane dioxygenase</fullName>
    </submittedName>
</protein>
<dbReference type="PANTHER" id="PTHR42747">
    <property type="entry name" value="NITRONATE MONOOXYGENASE-RELATED"/>
    <property type="match status" value="1"/>
</dbReference>
<gene>
    <name evidence="6" type="ORF">C882_0126</name>
</gene>
<dbReference type="CDD" id="cd04730">
    <property type="entry name" value="NPD_like"/>
    <property type="match status" value="1"/>
</dbReference>
<dbReference type="InterPro" id="IPR004136">
    <property type="entry name" value="NMO"/>
</dbReference>
<dbReference type="Proteomes" id="UP000009881">
    <property type="component" value="Unassembled WGS sequence"/>
</dbReference>
<evidence type="ECO:0000256" key="4">
    <source>
        <dbReference type="ARBA" id="ARBA00023002"/>
    </source>
</evidence>
<dbReference type="InterPro" id="IPR013785">
    <property type="entry name" value="Aldolase_TIM"/>
</dbReference>
<dbReference type="Gene3D" id="3.20.20.70">
    <property type="entry name" value="Aldolase class I"/>
    <property type="match status" value="1"/>
</dbReference>
<dbReference type="GO" id="GO:0051213">
    <property type="term" value="F:dioxygenase activity"/>
    <property type="evidence" value="ECO:0007669"/>
    <property type="project" value="UniProtKB-KW"/>
</dbReference>
<dbReference type="SUPFAM" id="SSF51412">
    <property type="entry name" value="Inosine monophosphate dehydrogenase (IMPDH)"/>
    <property type="match status" value="1"/>
</dbReference>
<dbReference type="PATRIC" id="fig|1238182.3.peg.2342"/>
<evidence type="ECO:0000256" key="3">
    <source>
        <dbReference type="ARBA" id="ARBA00022643"/>
    </source>
</evidence>
<proteinExistence type="inferred from homology"/>
<dbReference type="OrthoDB" id="9778912at2"/>
<sequence>MPIPAPLRENLRLPAIAAPMFLVSGPELVIETCKAGMIGTFPALNARSTESFEAWIDEIEAARAAHGACASYGVNLIVHKTNPRLEADLDVVSRRKVPLVITSLGAVPDLVEKVHAHGGKVFHDVITLRHAKKAAQAGVDGLILVCAGAGGHAGTASPFALIEEVRSFFSGTIILAGSISTGRHVAAARMMGADLAYMGTRFIATAESRAVEDYKQMIHDAQVADIVYTDSVSGVNANFLRESLIRAGLDPQNLPPKKDLDMAGEAKAWRDIWSAGHGVASIRDVPHAGELVARLEDEYKAAFAETTALF</sequence>
<dbReference type="eggNOG" id="COG2070">
    <property type="taxonomic scope" value="Bacteria"/>
</dbReference>
<dbReference type="FunFam" id="3.20.20.70:FF:000210">
    <property type="entry name" value="2-nitropropane dioxygenase"/>
    <property type="match status" value="1"/>
</dbReference>
<keyword evidence="2" id="KW-0285">Flavoprotein</keyword>
<dbReference type="Pfam" id="PF03060">
    <property type="entry name" value="NMO"/>
    <property type="match status" value="1"/>
</dbReference>
<keyword evidence="4" id="KW-0560">Oxidoreductase</keyword>